<sequence length="241" mass="26715">MREKLPILVTGGTQRLGLAIVHALLRNGYELIVTYRTPKASVDELRKMGVRCIRSDFENANCIAELVETITQDCQGLRAIIHNASDWQAEDEVSYSALIERMFKIHVNAPYELNMAFSELLKHAACSGEDQSADIIHFTDYVAEKGSDKHIAYSSSKAALANLTLSFAKKLSPHVKVNSIAPSLLKFNDKDDEEYRAKALAKSLMQIEPGEQEAVAAVEYILSSRYMTGRTIALDGGRHLA</sequence>
<dbReference type="InterPro" id="IPR002347">
    <property type="entry name" value="SDR_fam"/>
</dbReference>
<proteinExistence type="inferred from homology"/>
<dbReference type="GO" id="GO:0004146">
    <property type="term" value="F:dihydrofolate reductase activity"/>
    <property type="evidence" value="ECO:0007669"/>
    <property type="project" value="UniProtKB-EC"/>
</dbReference>
<dbReference type="AlphaFoldDB" id="F2JVP3"/>
<protein>
    <recommendedName>
        <fullName evidence="8">Dihydromonapterin reductase</fullName>
        <ecNumber evidence="1">1.5.1.3</ecNumber>
        <ecNumber evidence="7">1.5.1.50</ecNumber>
    </recommendedName>
    <alternativeName>
        <fullName evidence="9">Dihydrofolate reductase</fullName>
    </alternativeName>
</protein>
<dbReference type="OrthoDB" id="9793499at2"/>
<evidence type="ECO:0000256" key="2">
    <source>
        <dbReference type="ARBA" id="ARBA00022563"/>
    </source>
</evidence>
<accession>F2JVP3</accession>
<keyword evidence="4 12" id="KW-0560">Oxidoreductase</keyword>
<evidence type="ECO:0000313" key="12">
    <source>
        <dbReference type="EMBL" id="ADZ90587.1"/>
    </source>
</evidence>
<evidence type="ECO:0000256" key="10">
    <source>
        <dbReference type="ARBA" id="ARBA00048873"/>
    </source>
</evidence>
<gene>
    <name evidence="12" type="ordered locus">Marme_1314</name>
</gene>
<dbReference type="HOGENOM" id="CLU_010194_1_3_6"/>
<evidence type="ECO:0000256" key="8">
    <source>
        <dbReference type="ARBA" id="ARBA00039631"/>
    </source>
</evidence>
<keyword evidence="3" id="KW-0521">NADP</keyword>
<dbReference type="SUPFAM" id="SSF51735">
    <property type="entry name" value="NAD(P)-binding Rossmann-fold domains"/>
    <property type="match status" value="1"/>
</dbReference>
<comment type="similarity">
    <text evidence="6">Belongs to the short-chain dehydrogenases/reductases (SDR) family. FolM subfamily.</text>
</comment>
<dbReference type="PRINTS" id="PR00081">
    <property type="entry name" value="GDHRDH"/>
</dbReference>
<dbReference type="Pfam" id="PF00106">
    <property type="entry name" value="adh_short"/>
    <property type="match status" value="1"/>
</dbReference>
<dbReference type="PATRIC" id="fig|717774.3.peg.1362"/>
<dbReference type="PROSITE" id="PS00061">
    <property type="entry name" value="ADH_SHORT"/>
    <property type="match status" value="1"/>
</dbReference>
<dbReference type="EC" id="1.5.1.50" evidence="7"/>
<evidence type="ECO:0000256" key="9">
    <source>
        <dbReference type="ARBA" id="ARBA00042299"/>
    </source>
</evidence>
<evidence type="ECO:0000256" key="1">
    <source>
        <dbReference type="ARBA" id="ARBA00012856"/>
    </source>
</evidence>
<evidence type="ECO:0000256" key="7">
    <source>
        <dbReference type="ARBA" id="ARBA00039145"/>
    </source>
</evidence>
<dbReference type="EMBL" id="CP002583">
    <property type="protein sequence ID" value="ADZ90587.1"/>
    <property type="molecule type" value="Genomic_DNA"/>
</dbReference>
<dbReference type="STRING" id="717774.Marme_1314"/>
<evidence type="ECO:0000256" key="5">
    <source>
        <dbReference type="ARBA" id="ARBA00037508"/>
    </source>
</evidence>
<evidence type="ECO:0000256" key="4">
    <source>
        <dbReference type="ARBA" id="ARBA00023002"/>
    </source>
</evidence>
<organism evidence="12 13">
    <name type="scientific">Marinomonas mediterranea (strain ATCC 700492 / JCM 21426 / NBRC 103028 / MMB-1)</name>
    <dbReference type="NCBI Taxonomy" id="717774"/>
    <lineage>
        <taxon>Bacteria</taxon>
        <taxon>Pseudomonadati</taxon>
        <taxon>Pseudomonadota</taxon>
        <taxon>Gammaproteobacteria</taxon>
        <taxon>Oceanospirillales</taxon>
        <taxon>Oceanospirillaceae</taxon>
        <taxon>Marinomonas</taxon>
    </lineage>
</organism>
<dbReference type="PANTHER" id="PTHR43639:SF6">
    <property type="entry name" value="DIHYDROMONAPTERIN REDUCTASE"/>
    <property type="match status" value="1"/>
</dbReference>
<dbReference type="InterPro" id="IPR020904">
    <property type="entry name" value="Sc_DH/Rdtase_CS"/>
</dbReference>
<comment type="catalytic activity">
    <reaction evidence="10">
        <text>(6S)-5,6,7,8-tetrahydrofolate + NADP(+) = 7,8-dihydrofolate + NADPH + H(+)</text>
        <dbReference type="Rhea" id="RHEA:15009"/>
        <dbReference type="ChEBI" id="CHEBI:15378"/>
        <dbReference type="ChEBI" id="CHEBI:57451"/>
        <dbReference type="ChEBI" id="CHEBI:57453"/>
        <dbReference type="ChEBI" id="CHEBI:57783"/>
        <dbReference type="ChEBI" id="CHEBI:58349"/>
        <dbReference type="EC" id="1.5.1.3"/>
    </reaction>
</comment>
<dbReference type="Proteomes" id="UP000001062">
    <property type="component" value="Chromosome"/>
</dbReference>
<evidence type="ECO:0000256" key="6">
    <source>
        <dbReference type="ARBA" id="ARBA00038212"/>
    </source>
</evidence>
<reference evidence="12 13" key="1">
    <citation type="journal article" date="2012" name="Stand. Genomic Sci.">
        <title>Complete genome sequence of the melanogenic marine bacterium Marinomonas mediterranea type strain (MMB-1(T)).</title>
        <authorList>
            <person name="Lucas-Elio P."/>
            <person name="Goodwin L."/>
            <person name="Woyke T."/>
            <person name="Pitluck S."/>
            <person name="Nolan M."/>
            <person name="Kyrpides N.C."/>
            <person name="Detter J.C."/>
            <person name="Copeland A."/>
            <person name="Teshima H."/>
            <person name="Bruce D."/>
            <person name="Detter C."/>
            <person name="Tapia R."/>
            <person name="Han S."/>
            <person name="Land M.L."/>
            <person name="Ivanova N."/>
            <person name="Mikhailova N."/>
            <person name="Johnston A.W."/>
            <person name="Sanchez-Amat A."/>
        </authorList>
    </citation>
    <scope>NUCLEOTIDE SEQUENCE [LARGE SCALE GENOMIC DNA]</scope>
    <source>
        <strain evidence="13">ATCC 700492 / JCM 21426 / NBRC 103028 / MMB-1</strain>
    </source>
</reference>
<dbReference type="GO" id="GO:0006730">
    <property type="term" value="P:one-carbon metabolic process"/>
    <property type="evidence" value="ECO:0007669"/>
    <property type="project" value="UniProtKB-KW"/>
</dbReference>
<evidence type="ECO:0000256" key="11">
    <source>
        <dbReference type="ARBA" id="ARBA00049376"/>
    </source>
</evidence>
<dbReference type="Gene3D" id="3.40.50.720">
    <property type="entry name" value="NAD(P)-binding Rossmann-like Domain"/>
    <property type="match status" value="1"/>
</dbReference>
<comment type="catalytic activity">
    <reaction evidence="11">
        <text>7,8-dihydromonapterin + NADPH + H(+) = 5,6,7,8-tetrahydromonapterin + NADP(+)</text>
        <dbReference type="Rhea" id="RHEA:34847"/>
        <dbReference type="ChEBI" id="CHEBI:15378"/>
        <dbReference type="ChEBI" id="CHEBI:57783"/>
        <dbReference type="ChEBI" id="CHEBI:58349"/>
        <dbReference type="ChEBI" id="CHEBI:71175"/>
        <dbReference type="ChEBI" id="CHEBI:71177"/>
        <dbReference type="EC" id="1.5.1.50"/>
    </reaction>
</comment>
<dbReference type="InterPro" id="IPR036291">
    <property type="entry name" value="NAD(P)-bd_dom_sf"/>
</dbReference>
<keyword evidence="13" id="KW-1185">Reference proteome</keyword>
<dbReference type="PANTHER" id="PTHR43639">
    <property type="entry name" value="OXIDOREDUCTASE, SHORT-CHAIN DEHYDROGENASE/REDUCTASE FAMILY (AFU_ORTHOLOGUE AFUA_5G02870)"/>
    <property type="match status" value="1"/>
</dbReference>
<evidence type="ECO:0000313" key="13">
    <source>
        <dbReference type="Proteomes" id="UP000001062"/>
    </source>
</evidence>
<comment type="function">
    <text evidence="5">Catalyzes the reduction of dihydromonapterin to tetrahydromonapterin. Also has lower activity with dihydrofolate.</text>
</comment>
<dbReference type="RefSeq" id="WP_013660492.1">
    <property type="nucleotide sequence ID" value="NC_015276.1"/>
</dbReference>
<keyword evidence="2" id="KW-0554">One-carbon metabolism</keyword>
<dbReference type="eggNOG" id="COG1028">
    <property type="taxonomic scope" value="Bacteria"/>
</dbReference>
<name>F2JVP3_MARM1</name>
<dbReference type="KEGG" id="mme:Marme_1314"/>
<dbReference type="NCBIfam" id="NF005066">
    <property type="entry name" value="PRK06483.1"/>
    <property type="match status" value="1"/>
</dbReference>
<evidence type="ECO:0000256" key="3">
    <source>
        <dbReference type="ARBA" id="ARBA00022857"/>
    </source>
</evidence>
<dbReference type="EC" id="1.5.1.3" evidence="1"/>